<organism evidence="7 8">
    <name type="scientific">Ascochyta lentis</name>
    <dbReference type="NCBI Taxonomy" id="205686"/>
    <lineage>
        <taxon>Eukaryota</taxon>
        <taxon>Fungi</taxon>
        <taxon>Dikarya</taxon>
        <taxon>Ascomycota</taxon>
        <taxon>Pezizomycotina</taxon>
        <taxon>Dothideomycetes</taxon>
        <taxon>Pleosporomycetidae</taxon>
        <taxon>Pleosporales</taxon>
        <taxon>Pleosporineae</taxon>
        <taxon>Didymellaceae</taxon>
        <taxon>Ascochyta</taxon>
    </lineage>
</organism>
<reference evidence="7" key="2">
    <citation type="submission" date="2020-09" db="EMBL/GenBank/DDBJ databases">
        <title>Reference genome assembly for Australian Ascochyta lentis isolate Al4.</title>
        <authorList>
            <person name="Lee R.C."/>
            <person name="Farfan-Caceres L.M."/>
            <person name="Debler J.W."/>
            <person name="Williams A.H."/>
            <person name="Henares B.M."/>
        </authorList>
    </citation>
    <scope>NUCLEOTIDE SEQUENCE</scope>
    <source>
        <strain evidence="7">Al4</strain>
    </source>
</reference>
<keyword evidence="8" id="KW-1185">Reference proteome</keyword>
<dbReference type="InterPro" id="IPR036291">
    <property type="entry name" value="NAD(P)-bd_dom_sf"/>
</dbReference>
<name>A0A8H7MMH3_9PLEO</name>
<feature type="domain" description="Enoyl reductase (ER)" evidence="6">
    <location>
        <begin position="17"/>
        <end position="351"/>
    </location>
</feature>
<dbReference type="Proteomes" id="UP000651452">
    <property type="component" value="Unassembled WGS sequence"/>
</dbReference>
<comment type="subunit">
    <text evidence="2">Monomer.</text>
</comment>
<dbReference type="EMBL" id="RZGK01000003">
    <property type="protein sequence ID" value="KAF9700027.1"/>
    <property type="molecule type" value="Genomic_DNA"/>
</dbReference>
<sequence length="353" mass="38220">MTGPFTLPTTQLGLVVDDHDNVVIRRDCPFPSLPPDQVLVRVHAVGVNPSDTKMRGPFALPNAILGADFAGEVVAIGADVADMRIGDRVCGAQNELFKASPERGAFAEYNVTRGRMWMKIPDSWSYEAAASLPVGLCTAGLALKLLGLPLPDQPEEKGAHVLVYGGSTATATIAIQLLKLAGLIPIAVCSPKNFSLARSNGAEEVFDRHDKECAQKIKSYTKNNLKYALDCITSVESTILCFAAIGRAGGKYVSLDPWQEHAATRKVVKCDFTVGPRVFGEGCTWPAPYGSEPDEELKEFGVKLWDVTRKLVADGQLKNHPLRVLDGGFEAIMAGMELIRDKRLSGEKIIVRM</sequence>
<dbReference type="Pfam" id="PF00107">
    <property type="entry name" value="ADH_zinc_N"/>
    <property type="match status" value="1"/>
</dbReference>
<keyword evidence="5" id="KW-0560">Oxidoreductase</keyword>
<dbReference type="InterPro" id="IPR047122">
    <property type="entry name" value="Trans-enoyl_RdTase-like"/>
</dbReference>
<dbReference type="InterPro" id="IPR011032">
    <property type="entry name" value="GroES-like_sf"/>
</dbReference>
<dbReference type="CDD" id="cd08249">
    <property type="entry name" value="enoyl_reductase_like"/>
    <property type="match status" value="1"/>
</dbReference>
<proteinExistence type="inferred from homology"/>
<dbReference type="SUPFAM" id="SSF50129">
    <property type="entry name" value="GroES-like"/>
    <property type="match status" value="1"/>
</dbReference>
<dbReference type="Gene3D" id="3.90.180.10">
    <property type="entry name" value="Medium-chain alcohol dehydrogenases, catalytic domain"/>
    <property type="match status" value="1"/>
</dbReference>
<keyword evidence="3" id="KW-0547">Nucleotide-binding</keyword>
<evidence type="ECO:0000256" key="5">
    <source>
        <dbReference type="ARBA" id="ARBA00023002"/>
    </source>
</evidence>
<evidence type="ECO:0000259" key="6">
    <source>
        <dbReference type="SMART" id="SM00829"/>
    </source>
</evidence>
<dbReference type="InterPro" id="IPR020843">
    <property type="entry name" value="ER"/>
</dbReference>
<evidence type="ECO:0000256" key="1">
    <source>
        <dbReference type="ARBA" id="ARBA00008072"/>
    </source>
</evidence>
<dbReference type="Pfam" id="PF08240">
    <property type="entry name" value="ADH_N"/>
    <property type="match status" value="1"/>
</dbReference>
<dbReference type="Gene3D" id="3.40.50.720">
    <property type="entry name" value="NAD(P)-binding Rossmann-like Domain"/>
    <property type="match status" value="1"/>
</dbReference>
<dbReference type="InterPro" id="IPR013149">
    <property type="entry name" value="ADH-like_C"/>
</dbReference>
<evidence type="ECO:0000313" key="8">
    <source>
        <dbReference type="Proteomes" id="UP000651452"/>
    </source>
</evidence>
<evidence type="ECO:0000256" key="4">
    <source>
        <dbReference type="ARBA" id="ARBA00022857"/>
    </source>
</evidence>
<comment type="caution">
    <text evidence="7">The sequence shown here is derived from an EMBL/GenBank/DDBJ whole genome shotgun (WGS) entry which is preliminary data.</text>
</comment>
<gene>
    <name evidence="7" type="ORF">EKO04_001189</name>
</gene>
<accession>A0A8H7MMH3</accession>
<comment type="similarity">
    <text evidence="1">Belongs to the zinc-containing alcohol dehydrogenase family.</text>
</comment>
<reference evidence="7" key="1">
    <citation type="submission" date="2018-12" db="EMBL/GenBank/DDBJ databases">
        <authorList>
            <person name="Syme R.A."/>
            <person name="Farfan-Caceres L."/>
            <person name="Lichtenzveig J."/>
        </authorList>
    </citation>
    <scope>NUCLEOTIDE SEQUENCE</scope>
    <source>
        <strain evidence="7">Al4</strain>
    </source>
</reference>
<evidence type="ECO:0000256" key="2">
    <source>
        <dbReference type="ARBA" id="ARBA00011245"/>
    </source>
</evidence>
<dbReference type="AlphaFoldDB" id="A0A8H7MMH3"/>
<dbReference type="PANTHER" id="PTHR45348">
    <property type="entry name" value="HYPOTHETICAL OXIDOREDUCTASE (EUROFUNG)"/>
    <property type="match status" value="1"/>
</dbReference>
<dbReference type="PANTHER" id="PTHR45348:SF1">
    <property type="entry name" value="TRANS-ENOYL REDUCTASE STHE"/>
    <property type="match status" value="1"/>
</dbReference>
<dbReference type="OrthoDB" id="48317at2759"/>
<evidence type="ECO:0000256" key="3">
    <source>
        <dbReference type="ARBA" id="ARBA00022741"/>
    </source>
</evidence>
<protein>
    <recommendedName>
        <fullName evidence="6">Enoyl reductase (ER) domain-containing protein</fullName>
    </recommendedName>
</protein>
<dbReference type="SMART" id="SM00829">
    <property type="entry name" value="PKS_ER"/>
    <property type="match status" value="1"/>
</dbReference>
<dbReference type="GO" id="GO:0016651">
    <property type="term" value="F:oxidoreductase activity, acting on NAD(P)H"/>
    <property type="evidence" value="ECO:0007669"/>
    <property type="project" value="InterPro"/>
</dbReference>
<dbReference type="InterPro" id="IPR013154">
    <property type="entry name" value="ADH-like_N"/>
</dbReference>
<evidence type="ECO:0000313" key="7">
    <source>
        <dbReference type="EMBL" id="KAF9700027.1"/>
    </source>
</evidence>
<keyword evidence="4" id="KW-0521">NADP</keyword>
<dbReference type="GO" id="GO:0000166">
    <property type="term" value="F:nucleotide binding"/>
    <property type="evidence" value="ECO:0007669"/>
    <property type="project" value="UniProtKB-KW"/>
</dbReference>
<dbReference type="SUPFAM" id="SSF51735">
    <property type="entry name" value="NAD(P)-binding Rossmann-fold domains"/>
    <property type="match status" value="1"/>
</dbReference>